<organism evidence="7 8">
    <name type="scientific">Zhongshania aquimaris</name>
    <dbReference type="NCBI Taxonomy" id="2857107"/>
    <lineage>
        <taxon>Bacteria</taxon>
        <taxon>Pseudomonadati</taxon>
        <taxon>Pseudomonadota</taxon>
        <taxon>Gammaproteobacteria</taxon>
        <taxon>Cellvibrionales</taxon>
        <taxon>Spongiibacteraceae</taxon>
        <taxon>Zhongshania</taxon>
    </lineage>
</organism>
<dbReference type="PANTHER" id="PTHR30055:SF148">
    <property type="entry name" value="TETR-FAMILY TRANSCRIPTIONAL REGULATOR"/>
    <property type="match status" value="1"/>
</dbReference>
<dbReference type="InterPro" id="IPR011075">
    <property type="entry name" value="TetR_C"/>
</dbReference>
<evidence type="ECO:0000256" key="2">
    <source>
        <dbReference type="ARBA" id="ARBA00023125"/>
    </source>
</evidence>
<feature type="compositionally biased region" description="Polar residues" evidence="5">
    <location>
        <begin position="1"/>
        <end position="12"/>
    </location>
</feature>
<evidence type="ECO:0000259" key="6">
    <source>
        <dbReference type="PROSITE" id="PS50977"/>
    </source>
</evidence>
<reference evidence="7" key="1">
    <citation type="submission" date="2021-07" db="EMBL/GenBank/DDBJ databases">
        <title>Zhongshania sp. CAU 1632 isolated from seawater.</title>
        <authorList>
            <person name="Kim W."/>
        </authorList>
    </citation>
    <scope>NUCLEOTIDE SEQUENCE</scope>
    <source>
        <strain evidence="7">CAU 1632</strain>
    </source>
</reference>
<dbReference type="RefSeq" id="WP_219044963.1">
    <property type="nucleotide sequence ID" value="NZ_JAHWDQ010000007.1"/>
</dbReference>
<comment type="caution">
    <text evidence="7">The sequence shown here is derived from an EMBL/GenBank/DDBJ whole genome shotgun (WGS) entry which is preliminary data.</text>
</comment>
<keyword evidence="1" id="KW-0805">Transcription regulation</keyword>
<evidence type="ECO:0000256" key="4">
    <source>
        <dbReference type="PROSITE-ProRule" id="PRU00335"/>
    </source>
</evidence>
<feature type="DNA-binding region" description="H-T-H motif" evidence="4">
    <location>
        <begin position="51"/>
        <end position="70"/>
    </location>
</feature>
<evidence type="ECO:0000256" key="1">
    <source>
        <dbReference type="ARBA" id="ARBA00023015"/>
    </source>
</evidence>
<evidence type="ECO:0000256" key="5">
    <source>
        <dbReference type="SAM" id="MobiDB-lite"/>
    </source>
</evidence>
<dbReference type="PROSITE" id="PS50977">
    <property type="entry name" value="HTH_TETR_2"/>
    <property type="match status" value="1"/>
</dbReference>
<feature type="domain" description="HTH tetR-type" evidence="6">
    <location>
        <begin position="28"/>
        <end position="88"/>
    </location>
</feature>
<keyword evidence="8" id="KW-1185">Reference proteome</keyword>
<gene>
    <name evidence="7" type="ORF">KXJ70_18100</name>
</gene>
<dbReference type="EMBL" id="JAHWDQ010000007">
    <property type="protein sequence ID" value="MBW2942717.1"/>
    <property type="molecule type" value="Genomic_DNA"/>
</dbReference>
<keyword evidence="3" id="KW-0804">Transcription</keyword>
<evidence type="ECO:0000313" key="7">
    <source>
        <dbReference type="EMBL" id="MBW2942717.1"/>
    </source>
</evidence>
<protein>
    <submittedName>
        <fullName evidence="7">TetR/AcrR family transcriptional regulator</fullName>
    </submittedName>
</protein>
<evidence type="ECO:0000256" key="3">
    <source>
        <dbReference type="ARBA" id="ARBA00023163"/>
    </source>
</evidence>
<dbReference type="InterPro" id="IPR050109">
    <property type="entry name" value="HTH-type_TetR-like_transc_reg"/>
</dbReference>
<dbReference type="PANTHER" id="PTHR30055">
    <property type="entry name" value="HTH-TYPE TRANSCRIPTIONAL REGULATOR RUTR"/>
    <property type="match status" value="1"/>
</dbReference>
<proteinExistence type="predicted"/>
<keyword evidence="2 4" id="KW-0238">DNA-binding</keyword>
<accession>A0ABS6VWJ6</accession>
<dbReference type="Proteomes" id="UP001166291">
    <property type="component" value="Unassembled WGS sequence"/>
</dbReference>
<feature type="region of interest" description="Disordered" evidence="5">
    <location>
        <begin position="1"/>
        <end position="24"/>
    </location>
</feature>
<dbReference type="InterPro" id="IPR001647">
    <property type="entry name" value="HTH_TetR"/>
</dbReference>
<sequence>MAKLTTPDTQTAPKDRRTSGIQKQGRAAKVVNDVLRSTCEELNNVGYAALRVEDVAEKAGVNKTTIYRRWPTKNELVIDAIRNSYIAEHEFPDSGVLREDLIQYLRIMIRRTKNPMARGAMIALNNSTDPGMKPLADELLGRARRYRTLMVQRGIDRGELPEHTDAELISDLFSAPILRRLLTLGEPVKLSYIDAVVDTVLAGAKANPPKRKRK</sequence>
<dbReference type="Pfam" id="PF16859">
    <property type="entry name" value="TetR_C_11"/>
    <property type="match status" value="1"/>
</dbReference>
<evidence type="ECO:0000313" key="8">
    <source>
        <dbReference type="Proteomes" id="UP001166291"/>
    </source>
</evidence>
<name>A0ABS6VWJ6_9GAMM</name>
<dbReference type="Pfam" id="PF00440">
    <property type="entry name" value="TetR_N"/>
    <property type="match status" value="1"/>
</dbReference>